<dbReference type="PANTHER" id="PTHR48079">
    <property type="entry name" value="PROTEIN YEEZ"/>
    <property type="match status" value="1"/>
</dbReference>
<organism evidence="2 3">
    <name type="scientific">Heyndrickxia oleronia</name>
    <dbReference type="NCBI Taxonomy" id="38875"/>
    <lineage>
        <taxon>Bacteria</taxon>
        <taxon>Bacillati</taxon>
        <taxon>Bacillota</taxon>
        <taxon>Bacilli</taxon>
        <taxon>Bacillales</taxon>
        <taxon>Bacillaceae</taxon>
        <taxon>Heyndrickxia</taxon>
    </lineage>
</organism>
<dbReference type="InterPro" id="IPR036291">
    <property type="entry name" value="NAD(P)-bd_dom_sf"/>
</dbReference>
<feature type="domain" description="NAD-dependent epimerase/dehydratase" evidence="1">
    <location>
        <begin position="3"/>
        <end position="215"/>
    </location>
</feature>
<evidence type="ECO:0000313" key="3">
    <source>
        <dbReference type="Proteomes" id="UP000189761"/>
    </source>
</evidence>
<accession>A0A8E2LEL9</accession>
<dbReference type="AlphaFoldDB" id="A0A8E2LEL9"/>
<evidence type="ECO:0000259" key="1">
    <source>
        <dbReference type="Pfam" id="PF01370"/>
    </source>
</evidence>
<keyword evidence="3" id="KW-1185">Reference proteome</keyword>
<dbReference type="Proteomes" id="UP000189761">
    <property type="component" value="Unassembled WGS sequence"/>
</dbReference>
<dbReference type="SUPFAM" id="SSF51735">
    <property type="entry name" value="NAD(P)-binding Rossmann-fold domains"/>
    <property type="match status" value="1"/>
</dbReference>
<dbReference type="RefSeq" id="WP_078110393.1">
    <property type="nucleotide sequence ID" value="NZ_CP065424.1"/>
</dbReference>
<dbReference type="GO" id="GO:0005737">
    <property type="term" value="C:cytoplasm"/>
    <property type="evidence" value="ECO:0007669"/>
    <property type="project" value="TreeGrafter"/>
</dbReference>
<dbReference type="Gene3D" id="3.40.50.720">
    <property type="entry name" value="NAD(P)-binding Rossmann-like Domain"/>
    <property type="match status" value="1"/>
</dbReference>
<sequence>MKILLAGSTGVIGKMVIPFLLQEGHDVFGMIRSKKHVKAMEEIGVKPVIADAFDRDSVYAALIETQPDVVMHQLTALNSGDIDDNSKIRKEGTRNLVDAANHVGVKKMVAQSISWAYEPGNTLATEETPLDINAPLPRKKTIDGVIALEEKVKEMPEFIILRYGTFYGPGTWYSRNGKIAKQLHKQELYATNGITSFIHVKDAAKAAVSALNWPSGTINIVDDEPVKGTVWLPYFARLIGAPLPYIKDIHNSWERGASNNKAKKQYGWEPMYASWTKGFDMLH</sequence>
<comment type="caution">
    <text evidence="2">The sequence shown here is derived from an EMBL/GenBank/DDBJ whole genome shotgun (WGS) entry which is preliminary data.</text>
</comment>
<name>A0A8E2LEL9_9BACI</name>
<evidence type="ECO:0000313" key="2">
    <source>
        <dbReference type="EMBL" id="OOP67897.1"/>
    </source>
</evidence>
<proteinExistence type="predicted"/>
<dbReference type="EMBL" id="MTLA01000151">
    <property type="protein sequence ID" value="OOP67897.1"/>
    <property type="molecule type" value="Genomic_DNA"/>
</dbReference>
<dbReference type="PANTHER" id="PTHR48079:SF6">
    <property type="entry name" value="NAD(P)-BINDING DOMAIN-CONTAINING PROTEIN-RELATED"/>
    <property type="match status" value="1"/>
</dbReference>
<protein>
    <submittedName>
        <fullName evidence="2">dTDP-glucose 4,6-dehydratase</fullName>
    </submittedName>
</protein>
<reference evidence="2 3" key="1">
    <citation type="submission" date="2017-01" db="EMBL/GenBank/DDBJ databases">
        <title>Draft genome sequence of Bacillus oleronius.</title>
        <authorList>
            <person name="Allam M."/>
        </authorList>
    </citation>
    <scope>NUCLEOTIDE SEQUENCE [LARGE SCALE GENOMIC DNA]</scope>
    <source>
        <strain evidence="2 3">DSM 9356</strain>
    </source>
</reference>
<gene>
    <name evidence="2" type="ORF">BWZ43_13400</name>
</gene>
<dbReference type="Pfam" id="PF01370">
    <property type="entry name" value="Epimerase"/>
    <property type="match status" value="1"/>
</dbReference>
<dbReference type="InterPro" id="IPR051783">
    <property type="entry name" value="NAD(P)-dependent_oxidoreduct"/>
</dbReference>
<dbReference type="GO" id="GO:0004029">
    <property type="term" value="F:aldehyde dehydrogenase (NAD+) activity"/>
    <property type="evidence" value="ECO:0007669"/>
    <property type="project" value="TreeGrafter"/>
</dbReference>
<dbReference type="InterPro" id="IPR001509">
    <property type="entry name" value="Epimerase_deHydtase"/>
</dbReference>